<evidence type="ECO:0000259" key="1">
    <source>
        <dbReference type="Pfam" id="PF02263"/>
    </source>
</evidence>
<dbReference type="InterPro" id="IPR027417">
    <property type="entry name" value="P-loop_NTPase"/>
</dbReference>
<reference evidence="2" key="1">
    <citation type="submission" date="2020-11" db="EMBL/GenBank/DDBJ databases">
        <authorList>
            <person name="Tran Van P."/>
        </authorList>
    </citation>
    <scope>NUCLEOTIDE SEQUENCE</scope>
</reference>
<gene>
    <name evidence="2" type="ORF">TTEB3V08_LOCUS8939</name>
</gene>
<proteinExistence type="predicted"/>
<feature type="domain" description="Guanylate-binding protein N-terminal" evidence="1">
    <location>
        <begin position="232"/>
        <end position="283"/>
    </location>
</feature>
<dbReference type="GO" id="GO:0005525">
    <property type="term" value="F:GTP binding"/>
    <property type="evidence" value="ECO:0007669"/>
    <property type="project" value="InterPro"/>
</dbReference>
<accession>A0A7R9IM86</accession>
<dbReference type="Gene3D" id="3.40.50.300">
    <property type="entry name" value="P-loop containing nucleotide triphosphate hydrolases"/>
    <property type="match status" value="2"/>
</dbReference>
<dbReference type="AlphaFoldDB" id="A0A7R9IM86"/>
<feature type="domain" description="Guanylate-binding protein N-terminal" evidence="1">
    <location>
        <begin position="7"/>
        <end position="56"/>
    </location>
</feature>
<dbReference type="InterPro" id="IPR015894">
    <property type="entry name" value="Guanylate-bd_N"/>
</dbReference>
<evidence type="ECO:0000313" key="2">
    <source>
        <dbReference type="EMBL" id="CAD7461024.1"/>
    </source>
</evidence>
<protein>
    <recommendedName>
        <fullName evidence="1">Guanylate-binding protein N-terminal domain-containing protein</fullName>
    </recommendedName>
</protein>
<name>A0A7R9IM86_9NEOP</name>
<organism evidence="2">
    <name type="scientific">Timema tahoe</name>
    <dbReference type="NCBI Taxonomy" id="61484"/>
    <lineage>
        <taxon>Eukaryota</taxon>
        <taxon>Metazoa</taxon>
        <taxon>Ecdysozoa</taxon>
        <taxon>Arthropoda</taxon>
        <taxon>Hexapoda</taxon>
        <taxon>Insecta</taxon>
        <taxon>Pterygota</taxon>
        <taxon>Neoptera</taxon>
        <taxon>Polyneoptera</taxon>
        <taxon>Phasmatodea</taxon>
        <taxon>Timematodea</taxon>
        <taxon>Timematoidea</taxon>
        <taxon>Timematidae</taxon>
        <taxon>Timema</taxon>
    </lineage>
</organism>
<dbReference type="GO" id="GO:0003924">
    <property type="term" value="F:GTPase activity"/>
    <property type="evidence" value="ECO:0007669"/>
    <property type="project" value="InterPro"/>
</dbReference>
<dbReference type="Pfam" id="PF02263">
    <property type="entry name" value="GBP"/>
    <property type="match status" value="2"/>
</dbReference>
<sequence>MFQLFTEYGRLALDEDSNSTPFQKLQFLVRDWSFPYEAPYGAQGGNNILKRRLQVNILLCQTSNIQRLYRVFVCHQESDKQHPEIISSVCLPSGVRQATSRGYIECLFAIRCQTSNIQRLYRVFVCHQVSDKQHPEIISSVFLPSGVRKATSRDYIECLFAIRSQTSNIQRLYQVFVCHQVSDKQHPEVISSVCLPSGVRQATSRGYIECLFAIRCQTSNIQRLYRVFVCHQVSDKQHPELQSLREHITKCFSDISCFLMPHPGLKVATCPDFDGKLSGVEANHRIRKCGKVLTETGLAGTVGSLSASPTFSMFCTVPRRCERPKLTEVKHDMHFSFILAIYTASQHAARNK</sequence>
<dbReference type="EMBL" id="OE004285">
    <property type="protein sequence ID" value="CAD7461024.1"/>
    <property type="molecule type" value="Genomic_DNA"/>
</dbReference>